<evidence type="ECO:0000256" key="3">
    <source>
        <dbReference type="SAM" id="MobiDB-lite"/>
    </source>
</evidence>
<dbReference type="OrthoDB" id="9342475at2"/>
<keyword evidence="2" id="KW-0964">Secreted</keyword>
<accession>A0A4S3MPZ0</accession>
<dbReference type="InterPro" id="IPR011049">
    <property type="entry name" value="Serralysin-like_metalloprot_C"/>
</dbReference>
<dbReference type="PRINTS" id="PR00313">
    <property type="entry name" value="CABNDNGRPT"/>
</dbReference>
<dbReference type="RefSeq" id="WP_136392870.1">
    <property type="nucleotide sequence ID" value="NZ_SSND01000001.1"/>
</dbReference>
<dbReference type="InterPro" id="IPR018511">
    <property type="entry name" value="Hemolysin-typ_Ca-bd_CS"/>
</dbReference>
<comment type="caution">
    <text evidence="4">The sequence shown here is derived from an EMBL/GenBank/DDBJ whole genome shotgun (WGS) entry which is preliminary data.</text>
</comment>
<protein>
    <submittedName>
        <fullName evidence="4">Calcium-binding protein</fullName>
    </submittedName>
</protein>
<organism evidence="4 5">
    <name type="scientific">Aliigemmobacter aestuarii</name>
    <dbReference type="NCBI Taxonomy" id="1445661"/>
    <lineage>
        <taxon>Bacteria</taxon>
        <taxon>Pseudomonadati</taxon>
        <taxon>Pseudomonadota</taxon>
        <taxon>Alphaproteobacteria</taxon>
        <taxon>Rhodobacterales</taxon>
        <taxon>Paracoccaceae</taxon>
        <taxon>Aliigemmobacter</taxon>
    </lineage>
</organism>
<comment type="subcellular location">
    <subcellularLocation>
        <location evidence="1">Secreted</location>
    </subcellularLocation>
</comment>
<dbReference type="Pfam" id="PF00353">
    <property type="entry name" value="HemolysinCabind"/>
    <property type="match status" value="4"/>
</dbReference>
<dbReference type="InterPro" id="IPR001343">
    <property type="entry name" value="Hemolysn_Ca-bd"/>
</dbReference>
<dbReference type="SUPFAM" id="SSF51120">
    <property type="entry name" value="beta-Roll"/>
    <property type="match status" value="2"/>
</dbReference>
<reference evidence="4 5" key="1">
    <citation type="submission" date="2019-04" db="EMBL/GenBank/DDBJ databases">
        <title>Draft genome sequence of Gemmobacter aestuarii sp. nov.</title>
        <authorList>
            <person name="Hameed A."/>
            <person name="Lin S.-Y."/>
            <person name="Shahina M."/>
            <person name="Lai W.-A."/>
            <person name="Young C.-C."/>
        </authorList>
    </citation>
    <scope>NUCLEOTIDE SEQUENCE [LARGE SCALE GENOMIC DNA]</scope>
    <source>
        <strain evidence="4 5">CC-PW-75</strain>
    </source>
</reference>
<dbReference type="PANTHER" id="PTHR38340:SF1">
    <property type="entry name" value="S-LAYER PROTEIN"/>
    <property type="match status" value="1"/>
</dbReference>
<dbReference type="Gene3D" id="2.150.10.10">
    <property type="entry name" value="Serralysin-like metalloprotease, C-terminal"/>
    <property type="match status" value="3"/>
</dbReference>
<evidence type="ECO:0000313" key="4">
    <source>
        <dbReference type="EMBL" id="THD84489.1"/>
    </source>
</evidence>
<gene>
    <name evidence="4" type="ORF">E7811_01720</name>
</gene>
<keyword evidence="5" id="KW-1185">Reference proteome</keyword>
<dbReference type="PANTHER" id="PTHR38340">
    <property type="entry name" value="S-LAYER PROTEIN"/>
    <property type="match status" value="1"/>
</dbReference>
<dbReference type="Proteomes" id="UP000309450">
    <property type="component" value="Unassembled WGS sequence"/>
</dbReference>
<sequence length="348" mass="35263">MDPIYATYMMLFLGVFALDVGLFDSSQTAEEDGAGDDTGPGGSGDGNDTVDGGDGDGDGDDTVDGGDGDGNDTVDGGEDDSSVEPGGSDLYDPDAYSREVLGTNDDDTLSAEEEMDLAFFLGRGDDVLEGSAGGDYAEGGEGDDVIRMREGNDIVLGGDGNDLIDAGTGFDIALGEEGHDTILGNGGGDRLFGGAGNDLLEGGSEADEIYGGDGEDTIVGLSSGLSTQANGSTIDGVDSLFGGAGNDVLLLGPGDIAVGGEGDDLFQIDQTRIDLADVARIEDYTAGDRLEIHYTPSFDGNGDEEPVVLNIVPNGDNSGNLILMNGRTIANVIGSEALTIGDLVLVRG</sequence>
<feature type="region of interest" description="Disordered" evidence="3">
    <location>
        <begin position="28"/>
        <end position="108"/>
    </location>
</feature>
<dbReference type="InterPro" id="IPR050557">
    <property type="entry name" value="RTX_toxin/Mannuronan_C5-epim"/>
</dbReference>
<name>A0A4S3MPZ0_9RHOB</name>
<feature type="compositionally biased region" description="Acidic residues" evidence="3">
    <location>
        <begin position="51"/>
        <end position="82"/>
    </location>
</feature>
<dbReference type="GO" id="GO:0005509">
    <property type="term" value="F:calcium ion binding"/>
    <property type="evidence" value="ECO:0007669"/>
    <property type="project" value="InterPro"/>
</dbReference>
<dbReference type="AlphaFoldDB" id="A0A4S3MPZ0"/>
<dbReference type="EMBL" id="SSND01000001">
    <property type="protein sequence ID" value="THD84489.1"/>
    <property type="molecule type" value="Genomic_DNA"/>
</dbReference>
<evidence type="ECO:0000313" key="5">
    <source>
        <dbReference type="Proteomes" id="UP000309450"/>
    </source>
</evidence>
<evidence type="ECO:0000256" key="2">
    <source>
        <dbReference type="ARBA" id="ARBA00022525"/>
    </source>
</evidence>
<dbReference type="GO" id="GO:0005576">
    <property type="term" value="C:extracellular region"/>
    <property type="evidence" value="ECO:0007669"/>
    <property type="project" value="UniProtKB-SubCell"/>
</dbReference>
<proteinExistence type="predicted"/>
<dbReference type="PROSITE" id="PS00330">
    <property type="entry name" value="HEMOLYSIN_CALCIUM"/>
    <property type="match status" value="2"/>
</dbReference>
<feature type="compositionally biased region" description="Gly residues" evidence="3">
    <location>
        <begin position="36"/>
        <end position="45"/>
    </location>
</feature>
<evidence type="ECO:0000256" key="1">
    <source>
        <dbReference type="ARBA" id="ARBA00004613"/>
    </source>
</evidence>